<dbReference type="EMBL" id="JAJFAZ020000004">
    <property type="protein sequence ID" value="KAI5333803.1"/>
    <property type="molecule type" value="Genomic_DNA"/>
</dbReference>
<dbReference type="Proteomes" id="UP001054821">
    <property type="component" value="Chromosome 4"/>
</dbReference>
<evidence type="ECO:0000313" key="1">
    <source>
        <dbReference type="EMBL" id="KAI5333803.1"/>
    </source>
</evidence>
<gene>
    <name evidence="1" type="ORF">L3X38_023935</name>
</gene>
<dbReference type="AlphaFoldDB" id="A0AAD4Z6I6"/>
<name>A0AAD4Z6I6_PRUDU</name>
<organism evidence="1 2">
    <name type="scientific">Prunus dulcis</name>
    <name type="common">Almond</name>
    <name type="synonym">Amygdalus dulcis</name>
    <dbReference type="NCBI Taxonomy" id="3755"/>
    <lineage>
        <taxon>Eukaryota</taxon>
        <taxon>Viridiplantae</taxon>
        <taxon>Streptophyta</taxon>
        <taxon>Embryophyta</taxon>
        <taxon>Tracheophyta</taxon>
        <taxon>Spermatophyta</taxon>
        <taxon>Magnoliopsida</taxon>
        <taxon>eudicotyledons</taxon>
        <taxon>Gunneridae</taxon>
        <taxon>Pentapetalae</taxon>
        <taxon>rosids</taxon>
        <taxon>fabids</taxon>
        <taxon>Rosales</taxon>
        <taxon>Rosaceae</taxon>
        <taxon>Amygdaloideae</taxon>
        <taxon>Amygdaleae</taxon>
        <taxon>Prunus</taxon>
    </lineage>
</organism>
<reference evidence="1 2" key="1">
    <citation type="journal article" date="2022" name="G3 (Bethesda)">
        <title>Whole-genome sequence and methylome profiling of the almond [Prunus dulcis (Mill.) D.A. Webb] cultivar 'Nonpareil'.</title>
        <authorList>
            <person name="D'Amico-Willman K.M."/>
            <person name="Ouma W.Z."/>
            <person name="Meulia T."/>
            <person name="Sideli G.M."/>
            <person name="Gradziel T.M."/>
            <person name="Fresnedo-Ramirez J."/>
        </authorList>
    </citation>
    <scope>NUCLEOTIDE SEQUENCE [LARGE SCALE GENOMIC DNA]</scope>
    <source>
        <strain evidence="1">Clone GOH B32 T37-40</strain>
    </source>
</reference>
<sequence>MHDSRGNLLRRDNEEVSQRLQHHEGHRCELQAMWADDVEKLVNDRLQDLKIGGDFEDALCTEVDQVNSSPFAAKIKQATPPNRFSMPFFTHFKGDFDLESHLKHFKSVIILYKAGDALMCVGVFFCR</sequence>
<protein>
    <submittedName>
        <fullName evidence="1">Uncharacterized protein</fullName>
    </submittedName>
</protein>
<evidence type="ECO:0000313" key="2">
    <source>
        <dbReference type="Proteomes" id="UP001054821"/>
    </source>
</evidence>
<proteinExistence type="predicted"/>
<comment type="caution">
    <text evidence="1">The sequence shown here is derived from an EMBL/GenBank/DDBJ whole genome shotgun (WGS) entry which is preliminary data.</text>
</comment>
<keyword evidence="2" id="KW-1185">Reference proteome</keyword>
<accession>A0AAD4Z6I6</accession>